<sequence length="376" mass="40968">MGGRTRTVRCSRCGVQLVVPPSARTIRCAICHGITNVGSRQDPVRQAVGFVKSMVNSLNPLLSYGSGGSSMSYGFNSSNNNSLWNLPPGYPPAQGKKRALLIGVSYRMRRYELKGTVNDVNCMRYLLCERLGFPSECVLVLTEAQVDPYRIPTKENIRMAMRWLMMGCQAGDSLVFHFSGHGIQKPDTNGDEVDGYDEALCPLDFETSGVIVDDEVNETLVRPLPRGAKLHAVVDACHSGTILDLPYLCRFNRGGFYQWEDHRPPSGVYKGTSGGLAVLISGCDDHQTSADTNAFAGSTSTGAMTYSFIQALEFEPGTTYGRLLTSMRSAIRDANTGIGSGPIASLLSKVFGLGLTQEPQLSSSEMFDIYRKPFLL</sequence>
<keyword evidence="4" id="KW-1185">Reference proteome</keyword>
<dbReference type="InterPro" id="IPR005735">
    <property type="entry name" value="Znf_LSD1"/>
</dbReference>
<dbReference type="SUPFAM" id="SSF52129">
    <property type="entry name" value="Caspase-like"/>
    <property type="match status" value="1"/>
</dbReference>
<dbReference type="RefSeq" id="XP_010916846.1">
    <property type="nucleotide sequence ID" value="XM_010918544.3"/>
</dbReference>
<dbReference type="RefSeq" id="XP_073110217.1">
    <property type="nucleotide sequence ID" value="XM_073254116.1"/>
</dbReference>
<proteinExistence type="inferred from homology"/>
<dbReference type="GO" id="GO:0004197">
    <property type="term" value="F:cysteine-type endopeptidase activity"/>
    <property type="evidence" value="ECO:0007669"/>
    <property type="project" value="InterPro"/>
</dbReference>
<dbReference type="PANTHER" id="PTHR48104:SF42">
    <property type="entry name" value="OS03G0389000 PROTEIN"/>
    <property type="match status" value="1"/>
</dbReference>
<dbReference type="NCBIfam" id="TIGR01053">
    <property type="entry name" value="LSD1"/>
    <property type="match status" value="1"/>
</dbReference>
<feature type="domain" description="Peptidase C14 caspase" evidence="2">
    <location>
        <begin position="96"/>
        <end position="366"/>
    </location>
</feature>
<gene>
    <name evidence="5 6" type="primary">LOC105041601</name>
</gene>
<dbReference type="OrthoDB" id="3223806at2759"/>
<evidence type="ECO:0000259" key="2">
    <source>
        <dbReference type="Pfam" id="PF00656"/>
    </source>
</evidence>
<comment type="similarity">
    <text evidence="1">Belongs to the peptidase C14B family.</text>
</comment>
<name>A0A6I9QZ12_ELAGV</name>
<evidence type="ECO:0000313" key="6">
    <source>
        <dbReference type="RefSeq" id="XP_029119333.1"/>
    </source>
</evidence>
<reference evidence="5 6" key="1">
    <citation type="submission" date="2025-04" db="UniProtKB">
        <authorList>
            <consortium name="RefSeq"/>
        </authorList>
    </citation>
    <scope>IDENTIFICATION</scope>
</reference>
<protein>
    <submittedName>
        <fullName evidence="5 6">Metacaspase-1</fullName>
    </submittedName>
</protein>
<accession>A0A6I9QZ12</accession>
<dbReference type="GO" id="GO:0005737">
    <property type="term" value="C:cytoplasm"/>
    <property type="evidence" value="ECO:0007669"/>
    <property type="project" value="TreeGrafter"/>
</dbReference>
<dbReference type="Gene3D" id="3.40.50.12660">
    <property type="match status" value="1"/>
</dbReference>
<dbReference type="Proteomes" id="UP000504607">
    <property type="component" value="Chromosome 3"/>
</dbReference>
<evidence type="ECO:0000313" key="5">
    <source>
        <dbReference type="RefSeq" id="XP_010916846.1"/>
    </source>
</evidence>
<dbReference type="GO" id="GO:0006508">
    <property type="term" value="P:proteolysis"/>
    <property type="evidence" value="ECO:0007669"/>
    <property type="project" value="InterPro"/>
</dbReference>
<dbReference type="InterPro" id="IPR029030">
    <property type="entry name" value="Caspase-like_dom_sf"/>
</dbReference>
<feature type="domain" description="Zinc finger LSD1-type" evidence="3">
    <location>
        <begin position="10"/>
        <end position="34"/>
    </location>
</feature>
<dbReference type="AlphaFoldDB" id="A0A6I9QZ12"/>
<dbReference type="InterPro" id="IPR050452">
    <property type="entry name" value="Metacaspase"/>
</dbReference>
<dbReference type="Pfam" id="PF06943">
    <property type="entry name" value="zf-LSD1"/>
    <property type="match status" value="1"/>
</dbReference>
<evidence type="ECO:0000256" key="1">
    <source>
        <dbReference type="ARBA" id="ARBA00009005"/>
    </source>
</evidence>
<dbReference type="GeneID" id="105041601"/>
<dbReference type="RefSeq" id="XP_029119333.1">
    <property type="nucleotide sequence ID" value="XM_029263500.1"/>
</dbReference>
<organism evidence="4 5">
    <name type="scientific">Elaeis guineensis var. tenera</name>
    <name type="common">Oil palm</name>
    <dbReference type="NCBI Taxonomy" id="51953"/>
    <lineage>
        <taxon>Eukaryota</taxon>
        <taxon>Viridiplantae</taxon>
        <taxon>Streptophyta</taxon>
        <taxon>Embryophyta</taxon>
        <taxon>Tracheophyta</taxon>
        <taxon>Spermatophyta</taxon>
        <taxon>Magnoliopsida</taxon>
        <taxon>Liliopsida</taxon>
        <taxon>Arecaceae</taxon>
        <taxon>Arecoideae</taxon>
        <taxon>Cocoseae</taxon>
        <taxon>Elaeidinae</taxon>
        <taxon>Elaeis</taxon>
    </lineage>
</organism>
<dbReference type="Pfam" id="PF00656">
    <property type="entry name" value="Peptidase_C14"/>
    <property type="match status" value="1"/>
</dbReference>
<evidence type="ECO:0000259" key="3">
    <source>
        <dbReference type="Pfam" id="PF06943"/>
    </source>
</evidence>
<dbReference type="InterPro" id="IPR011600">
    <property type="entry name" value="Pept_C14_caspase"/>
</dbReference>
<dbReference type="PANTHER" id="PTHR48104">
    <property type="entry name" value="METACASPASE-4"/>
    <property type="match status" value="1"/>
</dbReference>
<evidence type="ECO:0000313" key="4">
    <source>
        <dbReference type="Proteomes" id="UP000504607"/>
    </source>
</evidence>